<accession>C8VZY8</accession>
<dbReference type="HOGENOM" id="CLU_033617_2_1_9"/>
<name>C8VZY8_DESAS</name>
<comment type="function">
    <text evidence="10">One of several proteins that assist in the late maturation steps of the functional core of the 30S ribosomal subunit. Helps release RbfA from mature subunits. May play a role in the assembly of ribosomal proteins into the subunit. Circularly permuted GTPase that catalyzes slow GTP hydrolysis, GTPase activity is stimulated by the 30S ribosomal subunit.</text>
</comment>
<dbReference type="Gene3D" id="2.40.50.140">
    <property type="entry name" value="Nucleic acid-binding proteins"/>
    <property type="match status" value="1"/>
</dbReference>
<evidence type="ECO:0000259" key="12">
    <source>
        <dbReference type="PROSITE" id="PS51721"/>
    </source>
</evidence>
<dbReference type="EMBL" id="CP001720">
    <property type="protein sequence ID" value="ACV63116.1"/>
    <property type="molecule type" value="Genomic_DNA"/>
</dbReference>
<dbReference type="eggNOG" id="COG1162">
    <property type="taxonomic scope" value="Bacteria"/>
</dbReference>
<dbReference type="SUPFAM" id="SSF52540">
    <property type="entry name" value="P-loop containing nucleoside triphosphate hydrolases"/>
    <property type="match status" value="1"/>
</dbReference>
<evidence type="ECO:0000256" key="10">
    <source>
        <dbReference type="HAMAP-Rule" id="MF_01820"/>
    </source>
</evidence>
<evidence type="ECO:0000256" key="7">
    <source>
        <dbReference type="ARBA" id="ARBA00022833"/>
    </source>
</evidence>
<dbReference type="HAMAP" id="MF_01820">
    <property type="entry name" value="GTPase_RsgA"/>
    <property type="match status" value="1"/>
</dbReference>
<comment type="cofactor">
    <cofactor evidence="10">
        <name>Zn(2+)</name>
        <dbReference type="ChEBI" id="CHEBI:29105"/>
    </cofactor>
    <text evidence="10">Binds 1 zinc ion per subunit.</text>
</comment>
<dbReference type="KEGG" id="dae:Dtox_2303"/>
<feature type="binding site" evidence="10">
    <location>
        <position position="246"/>
    </location>
    <ligand>
        <name>Zn(2+)</name>
        <dbReference type="ChEBI" id="CHEBI:29105"/>
    </ligand>
</feature>
<dbReference type="GO" id="GO:0005525">
    <property type="term" value="F:GTP binding"/>
    <property type="evidence" value="ECO:0007669"/>
    <property type="project" value="UniProtKB-UniRule"/>
</dbReference>
<feature type="binding site" evidence="10">
    <location>
        <position position="259"/>
    </location>
    <ligand>
        <name>Zn(2+)</name>
        <dbReference type="ChEBI" id="CHEBI:29105"/>
    </ligand>
</feature>
<evidence type="ECO:0000256" key="3">
    <source>
        <dbReference type="ARBA" id="ARBA00022723"/>
    </source>
</evidence>
<dbReference type="Pfam" id="PF03193">
    <property type="entry name" value="RsgA_GTPase"/>
    <property type="match status" value="1"/>
</dbReference>
<evidence type="ECO:0000256" key="2">
    <source>
        <dbReference type="ARBA" id="ARBA00022517"/>
    </source>
</evidence>
<evidence type="ECO:0000256" key="1">
    <source>
        <dbReference type="ARBA" id="ARBA00022490"/>
    </source>
</evidence>
<proteinExistence type="inferred from homology"/>
<dbReference type="GO" id="GO:0042274">
    <property type="term" value="P:ribosomal small subunit biogenesis"/>
    <property type="evidence" value="ECO:0007669"/>
    <property type="project" value="UniProtKB-UniRule"/>
</dbReference>
<dbReference type="CDD" id="cd04466">
    <property type="entry name" value="S1_YloQ_GTPase"/>
    <property type="match status" value="1"/>
</dbReference>
<dbReference type="InterPro" id="IPR030378">
    <property type="entry name" value="G_CP_dom"/>
</dbReference>
<feature type="domain" description="CP-type G" evidence="12">
    <location>
        <begin position="64"/>
        <end position="222"/>
    </location>
</feature>
<dbReference type="NCBIfam" id="TIGR00157">
    <property type="entry name" value="ribosome small subunit-dependent GTPase A"/>
    <property type="match status" value="1"/>
</dbReference>
<dbReference type="Gene3D" id="3.40.50.300">
    <property type="entry name" value="P-loop containing nucleotide triphosphate hydrolases"/>
    <property type="match status" value="1"/>
</dbReference>
<dbReference type="AlphaFoldDB" id="C8VZY8"/>
<feature type="binding site" evidence="10">
    <location>
        <position position="251"/>
    </location>
    <ligand>
        <name>Zn(2+)</name>
        <dbReference type="ChEBI" id="CHEBI:29105"/>
    </ligand>
</feature>
<evidence type="ECO:0000256" key="5">
    <source>
        <dbReference type="ARBA" id="ARBA00022741"/>
    </source>
</evidence>
<dbReference type="GO" id="GO:0046872">
    <property type="term" value="F:metal ion binding"/>
    <property type="evidence" value="ECO:0007669"/>
    <property type="project" value="UniProtKB-KW"/>
</dbReference>
<evidence type="ECO:0000259" key="11">
    <source>
        <dbReference type="PROSITE" id="PS50936"/>
    </source>
</evidence>
<dbReference type="InterPro" id="IPR027417">
    <property type="entry name" value="P-loop_NTPase"/>
</dbReference>
<evidence type="ECO:0000313" key="13">
    <source>
        <dbReference type="EMBL" id="ACV63116.1"/>
    </source>
</evidence>
<feature type="domain" description="EngC GTPase" evidence="11">
    <location>
        <begin position="73"/>
        <end position="220"/>
    </location>
</feature>
<protein>
    <recommendedName>
        <fullName evidence="10">Small ribosomal subunit biogenesis GTPase RsgA</fullName>
        <ecNumber evidence="10">3.6.1.-</ecNumber>
    </recommendedName>
</protein>
<dbReference type="InterPro" id="IPR012340">
    <property type="entry name" value="NA-bd_OB-fold"/>
</dbReference>
<organism evidence="13 14">
    <name type="scientific">Desulfofarcimen acetoxidans (strain ATCC 49208 / DSM 771 / KCTC 5769 / VKM B-1644 / 5575)</name>
    <name type="common">Desulfotomaculum acetoxidans</name>
    <dbReference type="NCBI Taxonomy" id="485916"/>
    <lineage>
        <taxon>Bacteria</taxon>
        <taxon>Bacillati</taxon>
        <taxon>Bacillota</taxon>
        <taxon>Clostridia</taxon>
        <taxon>Eubacteriales</taxon>
        <taxon>Peptococcaceae</taxon>
        <taxon>Desulfofarcimen</taxon>
    </lineage>
</organism>
<evidence type="ECO:0000313" key="14">
    <source>
        <dbReference type="Proteomes" id="UP000002217"/>
    </source>
</evidence>
<dbReference type="SUPFAM" id="SSF50249">
    <property type="entry name" value="Nucleic acid-binding proteins"/>
    <property type="match status" value="1"/>
</dbReference>
<keyword evidence="6 10" id="KW-0378">Hydrolase</keyword>
<keyword evidence="14" id="KW-1185">Reference proteome</keyword>
<dbReference type="InterPro" id="IPR004881">
    <property type="entry name" value="Ribosome_biogen_GTPase_RsgA"/>
</dbReference>
<dbReference type="InterPro" id="IPR010914">
    <property type="entry name" value="RsgA_GTPase_dom"/>
</dbReference>
<dbReference type="GO" id="GO:0019843">
    <property type="term" value="F:rRNA binding"/>
    <property type="evidence" value="ECO:0007669"/>
    <property type="project" value="UniProtKB-KW"/>
</dbReference>
<dbReference type="PROSITE" id="PS51721">
    <property type="entry name" value="G_CP"/>
    <property type="match status" value="1"/>
</dbReference>
<dbReference type="PROSITE" id="PS50936">
    <property type="entry name" value="ENGC_GTPASE"/>
    <property type="match status" value="1"/>
</dbReference>
<keyword evidence="2 10" id="KW-0690">Ribosome biogenesis</keyword>
<feature type="binding site" evidence="10">
    <location>
        <position position="253"/>
    </location>
    <ligand>
        <name>Zn(2+)</name>
        <dbReference type="ChEBI" id="CHEBI:29105"/>
    </ligand>
</feature>
<dbReference type="PANTHER" id="PTHR32120">
    <property type="entry name" value="SMALL RIBOSOMAL SUBUNIT BIOGENESIS GTPASE RSGA"/>
    <property type="match status" value="1"/>
</dbReference>
<evidence type="ECO:0000256" key="9">
    <source>
        <dbReference type="ARBA" id="ARBA00023134"/>
    </source>
</evidence>
<keyword evidence="1 10" id="KW-0963">Cytoplasm</keyword>
<dbReference type="Gene3D" id="1.10.40.50">
    <property type="entry name" value="Probable gtpase engc, domain 3"/>
    <property type="match status" value="1"/>
</dbReference>
<dbReference type="GO" id="GO:0003924">
    <property type="term" value="F:GTPase activity"/>
    <property type="evidence" value="ECO:0007669"/>
    <property type="project" value="UniProtKB-UniRule"/>
</dbReference>
<keyword evidence="8 10" id="KW-0694">RNA-binding</keyword>
<evidence type="ECO:0000256" key="6">
    <source>
        <dbReference type="ARBA" id="ARBA00022801"/>
    </source>
</evidence>
<keyword evidence="7 10" id="KW-0862">Zinc</keyword>
<feature type="binding site" evidence="10">
    <location>
        <begin position="164"/>
        <end position="172"/>
    </location>
    <ligand>
        <name>GTP</name>
        <dbReference type="ChEBI" id="CHEBI:37565"/>
    </ligand>
</feature>
<comment type="subcellular location">
    <subcellularLocation>
        <location evidence="10">Cytoplasm</location>
    </subcellularLocation>
</comment>
<dbReference type="OrthoDB" id="9809485at2"/>
<dbReference type="Pfam" id="PF16745">
    <property type="entry name" value="RsgA_N"/>
    <property type="match status" value="1"/>
</dbReference>
<comment type="similarity">
    <text evidence="10">Belongs to the TRAFAC class YlqF/YawG GTPase family. RsgA subfamily.</text>
</comment>
<keyword evidence="5 10" id="KW-0547">Nucleotide-binding</keyword>
<evidence type="ECO:0000256" key="4">
    <source>
        <dbReference type="ARBA" id="ARBA00022730"/>
    </source>
</evidence>
<dbReference type="Proteomes" id="UP000002217">
    <property type="component" value="Chromosome"/>
</dbReference>
<feature type="binding site" evidence="10">
    <location>
        <begin position="113"/>
        <end position="116"/>
    </location>
    <ligand>
        <name>GTP</name>
        <dbReference type="ChEBI" id="CHEBI:37565"/>
    </ligand>
</feature>
<dbReference type="GO" id="GO:0005737">
    <property type="term" value="C:cytoplasm"/>
    <property type="evidence" value="ECO:0007669"/>
    <property type="project" value="UniProtKB-SubCell"/>
</dbReference>
<dbReference type="InterPro" id="IPR031944">
    <property type="entry name" value="RsgA_N"/>
</dbReference>
<dbReference type="EC" id="3.6.1.-" evidence="10"/>
<dbReference type="RefSeq" id="WP_015757817.1">
    <property type="nucleotide sequence ID" value="NC_013216.1"/>
</dbReference>
<dbReference type="CDD" id="cd01854">
    <property type="entry name" value="YjeQ_EngC"/>
    <property type="match status" value="1"/>
</dbReference>
<dbReference type="STRING" id="485916.Dtox_2303"/>
<keyword evidence="3 10" id="KW-0479">Metal-binding</keyword>
<keyword evidence="4 10" id="KW-0699">rRNA-binding</keyword>
<evidence type="ECO:0000256" key="8">
    <source>
        <dbReference type="ARBA" id="ARBA00022884"/>
    </source>
</evidence>
<dbReference type="PANTHER" id="PTHR32120:SF11">
    <property type="entry name" value="SMALL RIBOSOMAL SUBUNIT BIOGENESIS GTPASE RSGA 1, MITOCHONDRIAL-RELATED"/>
    <property type="match status" value="1"/>
</dbReference>
<comment type="subunit">
    <text evidence="10">Monomer. Associates with 30S ribosomal subunit, binds 16S rRNA.</text>
</comment>
<sequence>MIEGTVIKGYGGFYYVKDDQKYVWECKPRGRFKIEKQLILVGDRVQIKTINKKNGVVEKVLPRITELVRPPVANIDCAIVVFALKSPEPNLNLLDRFILLAEAGKTEPVICFNKVDLLSNEEVTPVLDIYDKIGYRTIVTSVKTGAGLEELRAVLKDHISVFAGPSGVGKSSLLNAVQPGLQLKTGEISEKLQRGRHTTRHVELLELDNGGYVVDTPGFSSLYLPQMLKEELAGFFPEMNNFWQNCRFNGCLHNQEPDCAVKSAVESGEINKERYAHYIMFLEEIVFHERRFYK</sequence>
<gene>
    <name evidence="10" type="primary">rsgA</name>
    <name evidence="13" type="ordered locus">Dtox_2303</name>
</gene>
<keyword evidence="9 10" id="KW-0342">GTP-binding</keyword>
<reference evidence="13 14" key="1">
    <citation type="journal article" date="2009" name="Stand. Genomic Sci.">
        <title>Complete genome sequence of Desulfotomaculum acetoxidans type strain (5575).</title>
        <authorList>
            <person name="Spring S."/>
            <person name="Lapidus A."/>
            <person name="Schroder M."/>
            <person name="Gleim D."/>
            <person name="Sims D."/>
            <person name="Meincke L."/>
            <person name="Glavina Del Rio T."/>
            <person name="Tice H."/>
            <person name="Copeland A."/>
            <person name="Cheng J.F."/>
            <person name="Lucas S."/>
            <person name="Chen F."/>
            <person name="Nolan M."/>
            <person name="Bruce D."/>
            <person name="Goodwin L."/>
            <person name="Pitluck S."/>
            <person name="Ivanova N."/>
            <person name="Mavromatis K."/>
            <person name="Mikhailova N."/>
            <person name="Pati A."/>
            <person name="Chen A."/>
            <person name="Palaniappan K."/>
            <person name="Land M."/>
            <person name="Hauser L."/>
            <person name="Chang Y.J."/>
            <person name="Jeffries C.D."/>
            <person name="Chain P."/>
            <person name="Saunders E."/>
            <person name="Brettin T."/>
            <person name="Detter J.C."/>
            <person name="Goker M."/>
            <person name="Bristow J."/>
            <person name="Eisen J.A."/>
            <person name="Markowitz V."/>
            <person name="Hugenholtz P."/>
            <person name="Kyrpides N.C."/>
            <person name="Klenk H.P."/>
            <person name="Han C."/>
        </authorList>
    </citation>
    <scope>NUCLEOTIDE SEQUENCE [LARGE SCALE GENOMIC DNA]</scope>
    <source>
        <strain evidence="14">ATCC 49208 / DSM 771 / VKM B-1644</strain>
    </source>
</reference>